<dbReference type="AlphaFoldDB" id="A0A1Y5THF1"/>
<reference evidence="1 2" key="1">
    <citation type="submission" date="2017-03" db="EMBL/GenBank/DDBJ databases">
        <authorList>
            <person name="Afonso C.L."/>
            <person name="Miller P.J."/>
            <person name="Scott M.A."/>
            <person name="Spackman E."/>
            <person name="Goraichik I."/>
            <person name="Dimitrov K.M."/>
            <person name="Suarez D.L."/>
            <person name="Swayne D.E."/>
        </authorList>
    </citation>
    <scope>NUCLEOTIDE SEQUENCE [LARGE SCALE GENOMIC DNA]</scope>
    <source>
        <strain evidence="1 2">CECT 7023</strain>
    </source>
</reference>
<proteinExistence type="predicted"/>
<evidence type="ECO:0000313" key="2">
    <source>
        <dbReference type="Proteomes" id="UP000193900"/>
    </source>
</evidence>
<organism evidence="1 2">
    <name type="scientific">Roseisalinus antarcticus</name>
    <dbReference type="NCBI Taxonomy" id="254357"/>
    <lineage>
        <taxon>Bacteria</taxon>
        <taxon>Pseudomonadati</taxon>
        <taxon>Pseudomonadota</taxon>
        <taxon>Alphaproteobacteria</taxon>
        <taxon>Rhodobacterales</taxon>
        <taxon>Roseobacteraceae</taxon>
        <taxon>Roseisalinus</taxon>
    </lineage>
</organism>
<dbReference type="InterPro" id="IPR019613">
    <property type="entry name" value="DUF4198"/>
</dbReference>
<accession>A0A1Y5THF1</accession>
<keyword evidence="2" id="KW-1185">Reference proteome</keyword>
<dbReference type="Pfam" id="PF10670">
    <property type="entry name" value="DUF4198"/>
    <property type="match status" value="1"/>
</dbReference>
<dbReference type="EMBL" id="FWFZ01000014">
    <property type="protein sequence ID" value="SLN60407.1"/>
    <property type="molecule type" value="Genomic_DNA"/>
</dbReference>
<protein>
    <submittedName>
        <fullName evidence="1">Nickel uptake substrate-specific transmembrane region</fullName>
    </submittedName>
</protein>
<name>A0A1Y5THF1_9RHOB</name>
<evidence type="ECO:0000313" key="1">
    <source>
        <dbReference type="EMBL" id="SLN60407.1"/>
    </source>
</evidence>
<keyword evidence="1" id="KW-0472">Membrane</keyword>
<dbReference type="Proteomes" id="UP000193900">
    <property type="component" value="Unassembled WGS sequence"/>
</dbReference>
<keyword evidence="1" id="KW-0812">Transmembrane</keyword>
<sequence length="251" mass="27668">MAHEFWLEPSDYTVEPDGRLQAELVNGQFFEGTMFAYLPQRFVRFDAYADGDSAPVEGRIGNRPALDIDPLAEGLNVVVYESTVSVVRYDDFEAFLRFAEHKAFDDVEARHREAGYPTDAFGEAYTRYIKTLIGVGDAEGADLRTGLETEIVALDNPYTDDLAEGMRVQVFYGDAVRPGAQVELFAKAPDGSVEITRHVADAEGVATLPVTPGYSYLADSVVLREPSADLAAERRVVWETLWAALTFAVPA</sequence>
<gene>
    <name evidence="1" type="ORF">ROA7023_02804</name>
</gene>